<dbReference type="PANTHER" id="PTHR34387">
    <property type="entry name" value="SLR1258 PROTEIN"/>
    <property type="match status" value="1"/>
</dbReference>
<feature type="non-terminal residue" evidence="1">
    <location>
        <position position="205"/>
    </location>
</feature>
<dbReference type="InterPro" id="IPR052022">
    <property type="entry name" value="26kDa_periplasmic_antigen"/>
</dbReference>
<dbReference type="PANTHER" id="PTHR34387:SF2">
    <property type="entry name" value="SLR1258 PROTEIN"/>
    <property type="match status" value="1"/>
</dbReference>
<dbReference type="InterPro" id="IPR007497">
    <property type="entry name" value="SIMPL/DUF541"/>
</dbReference>
<protein>
    <recommendedName>
        <fullName evidence="2">DUF541 domain-containing protein</fullName>
    </recommendedName>
</protein>
<dbReference type="GO" id="GO:0006974">
    <property type="term" value="P:DNA damage response"/>
    <property type="evidence" value="ECO:0007669"/>
    <property type="project" value="TreeGrafter"/>
</dbReference>
<evidence type="ECO:0000313" key="1">
    <source>
        <dbReference type="EMBL" id="SVC68240.1"/>
    </source>
</evidence>
<evidence type="ECO:0008006" key="2">
    <source>
        <dbReference type="Google" id="ProtNLM"/>
    </source>
</evidence>
<dbReference type="AlphaFoldDB" id="A0A382P5X7"/>
<sequence length="205" mass="22203">MVSILLLGFISACSDSDPMSENQRTNANLPNPLSSSELGSMFNFSSQESNHIIVRGNAVLEVEPDVATINLSIESRESTVVVARENAASAMLTLVKKLSETGIGENSVHTNSFSITPITQWVTIKDETGEYGEQRILGYTVVNSVSVDLHDIDRVGEIIDLAAITGGDLIRIGSIGFNVKDPERYSNQLRMLAVENALKKAKSYA</sequence>
<organism evidence="1">
    <name type="scientific">marine metagenome</name>
    <dbReference type="NCBI Taxonomy" id="408172"/>
    <lineage>
        <taxon>unclassified sequences</taxon>
        <taxon>metagenomes</taxon>
        <taxon>ecological metagenomes</taxon>
    </lineage>
</organism>
<dbReference type="Pfam" id="PF04402">
    <property type="entry name" value="SIMPL"/>
    <property type="match status" value="1"/>
</dbReference>
<reference evidence="1" key="1">
    <citation type="submission" date="2018-05" db="EMBL/GenBank/DDBJ databases">
        <authorList>
            <person name="Lanie J.A."/>
            <person name="Ng W.-L."/>
            <person name="Kazmierczak K.M."/>
            <person name="Andrzejewski T.M."/>
            <person name="Davidsen T.M."/>
            <person name="Wayne K.J."/>
            <person name="Tettelin H."/>
            <person name="Glass J.I."/>
            <person name="Rusch D."/>
            <person name="Podicherti R."/>
            <person name="Tsui H.-C.T."/>
            <person name="Winkler M.E."/>
        </authorList>
    </citation>
    <scope>NUCLEOTIDE SEQUENCE</scope>
</reference>
<proteinExistence type="predicted"/>
<accession>A0A382P5X7</accession>
<dbReference type="EMBL" id="UINC01104805">
    <property type="protein sequence ID" value="SVC68240.1"/>
    <property type="molecule type" value="Genomic_DNA"/>
</dbReference>
<name>A0A382P5X7_9ZZZZ</name>
<gene>
    <name evidence="1" type="ORF">METZ01_LOCUS321094</name>
</gene>
<dbReference type="Gene3D" id="3.30.70.2970">
    <property type="entry name" value="Protein of unknown function (DUF541), domain 2"/>
    <property type="match status" value="1"/>
</dbReference>